<dbReference type="InterPro" id="IPR013253">
    <property type="entry name" value="Spc7_domain"/>
</dbReference>
<feature type="region of interest" description="Disordered" evidence="2">
    <location>
        <begin position="60"/>
        <end position="79"/>
    </location>
</feature>
<feature type="region of interest" description="Disordered" evidence="2">
    <location>
        <begin position="373"/>
        <end position="419"/>
    </location>
</feature>
<feature type="compositionally biased region" description="Acidic residues" evidence="2">
    <location>
        <begin position="191"/>
        <end position="209"/>
    </location>
</feature>
<name>A0A165MEJ6_9APHY</name>
<gene>
    <name evidence="4" type="ORF">DAEQUDRAFT_768746</name>
</gene>
<dbReference type="GO" id="GO:0000776">
    <property type="term" value="C:kinetochore"/>
    <property type="evidence" value="ECO:0007669"/>
    <property type="project" value="TreeGrafter"/>
</dbReference>
<evidence type="ECO:0000256" key="1">
    <source>
        <dbReference type="SAM" id="Coils"/>
    </source>
</evidence>
<feature type="region of interest" description="Disordered" evidence="2">
    <location>
        <begin position="434"/>
        <end position="841"/>
    </location>
</feature>
<dbReference type="InterPro" id="IPR033338">
    <property type="entry name" value="Spc105/Spc7"/>
</dbReference>
<accession>A0A165MEJ6</accession>
<evidence type="ECO:0000256" key="2">
    <source>
        <dbReference type="SAM" id="MobiDB-lite"/>
    </source>
</evidence>
<sequence length="1383" mass="149554">MANKISPNRRRSIAVLGSGQSSRHHGRRRAYSIAPGEKLSPNAKRRRTLVPRKSILKTSMNLPDSAEASAVGEETTSQSMDLTEVHAQSRKSLARRVSFASHAFIRLIDPKKSQERSSSPQQPSGSSDSENEENRHPTPAALGRRNSMRRRSSTGFSEFGEQSMDMDEDETAPMPADFLKQNNYQLGGSAVEDDEFTEEDEEDDDDMEVTEAIRLNIERKRSLSLGGPAHASLPGRRRSSVAPTTVTQDRSENQPPPHPQPSRNDEELSQVQEEGDISLSSANSQSFVSEGSSMEETQLIEYTAPVGKSLRPQKRPSAAWLALQAVTHAGIPQDESPSQDGEEGDSGMYQESEPMELTDAMDRLIKARVSLGISPGSDNANTTVSDIDTDEASAPATQEPYQDDSFTSTEDSFSGDAIGDRTVNVTNIMRSSLGTQDSLMDTAPPNGVDDDRPVKLPLGVPPVPAPPANATTPSAPPAVPGPASAPSASEQSASAAPAPPSLLSSSVFGASTSRPPVFAPQPKTPSQPPRSPSKPPSSATVPKPFSFSLSRTPARPPNLASPAPSTKGPPLPNASLPRSPAVQRPSAAFASPTVRKSPMKRTAPPESEAAHQPSPAKRTAVGKLEPSKIAPFEKNATQEQPAANRRTSMVRRPSGYFAQRKSLGAGVLPPGGGATAARGVTGSTVGHPGSPKKARGQSLGRTRASMGATPSGQGFGLRGAKPAGSEDRPLYPDVSTIAEEDPPTPSRFRANSAPPESPTRCERETLHQAIAAPSPTRGSPSPASPQAGLPMGRPLGPSRSASPALQPIPVARPASPIFSPRPVSPTFSPHPAAPAQVHPAAGASLRDTGIVLPRSSGVDKPVGSAVTEQWRAGVEGDDAGYDDEEPPISIEQFFDMTGIRFMDELTMPKPRQSVVPPAHLRARSRRRSSAEFSESEEDPIPLAEFSVAMAAELPRLELFTAVANDLSAWIEESKKICVEAERETEKVTPELFRDFVAADESEKGLLIHQLKLIKAHNYGAAKSQWYDWKMDWTQRLHARARQEFTNLESDAQALARIIKQAQATLPDLREEYAQVMAELEQEQADIAEIENSDQDYLSELKATIAEQSSELEVFRTDVSESRAKLDRLNEKLSEIESQKQEATAAIAKARYNVHIQKESTTSAVFRLKDELEALQDLHLWRATKISPDFIQLVYASRYEVSIPCIRFRPTLVEVTINRAKNSHSRERDPFPRFTTLALQAGQQMLASNDGHLSLRQIVERLGDFWNACSQLRSQFTFLAIKCPLSVQVASSAETSLPDLFANATILFPGAHGKATVSFIFDSTTYSAWPLSIKSLKASVDVHYGHIERQKILDAVLGRLAQTTPADNHGCLLDACIEAMEQYE</sequence>
<dbReference type="OrthoDB" id="5592879at2759"/>
<feature type="region of interest" description="Disordered" evidence="2">
    <location>
        <begin position="1"/>
        <end position="36"/>
    </location>
</feature>
<protein>
    <recommendedName>
        <fullName evidence="3">Spc7 kinetochore protein domain-containing protein</fullName>
    </recommendedName>
</protein>
<dbReference type="STRING" id="1314783.A0A165MEJ6"/>
<evidence type="ECO:0000259" key="3">
    <source>
        <dbReference type="SMART" id="SM00787"/>
    </source>
</evidence>
<evidence type="ECO:0000313" key="4">
    <source>
        <dbReference type="EMBL" id="KZT65577.1"/>
    </source>
</evidence>
<dbReference type="Pfam" id="PF18210">
    <property type="entry name" value="Knl1_RWD_C"/>
    <property type="match status" value="1"/>
</dbReference>
<dbReference type="Pfam" id="PF08317">
    <property type="entry name" value="Spc7"/>
    <property type="match status" value="1"/>
</dbReference>
<dbReference type="Proteomes" id="UP000076727">
    <property type="component" value="Unassembled WGS sequence"/>
</dbReference>
<dbReference type="GO" id="GO:1990758">
    <property type="term" value="P:mitotic sister chromatid biorientation"/>
    <property type="evidence" value="ECO:0007669"/>
    <property type="project" value="TreeGrafter"/>
</dbReference>
<reference evidence="4 5" key="1">
    <citation type="journal article" date="2016" name="Mol. Biol. Evol.">
        <title>Comparative Genomics of Early-Diverging Mushroom-Forming Fungi Provides Insights into the Origins of Lignocellulose Decay Capabilities.</title>
        <authorList>
            <person name="Nagy L.G."/>
            <person name="Riley R."/>
            <person name="Tritt A."/>
            <person name="Adam C."/>
            <person name="Daum C."/>
            <person name="Floudas D."/>
            <person name="Sun H."/>
            <person name="Yadav J.S."/>
            <person name="Pangilinan J."/>
            <person name="Larsson K.H."/>
            <person name="Matsuura K."/>
            <person name="Barry K."/>
            <person name="Labutti K."/>
            <person name="Kuo R."/>
            <person name="Ohm R.A."/>
            <person name="Bhattacharya S.S."/>
            <person name="Shirouzu T."/>
            <person name="Yoshinaga Y."/>
            <person name="Martin F.M."/>
            <person name="Grigoriev I.V."/>
            <person name="Hibbett D.S."/>
        </authorList>
    </citation>
    <scope>NUCLEOTIDE SEQUENCE [LARGE SCALE GENOMIC DNA]</scope>
    <source>
        <strain evidence="4 5">L-15889</strain>
    </source>
</reference>
<feature type="coiled-coil region" evidence="1">
    <location>
        <begin position="1044"/>
        <end position="1152"/>
    </location>
</feature>
<feature type="region of interest" description="Disordered" evidence="2">
    <location>
        <begin position="910"/>
        <end position="935"/>
    </location>
</feature>
<dbReference type="PANTHER" id="PTHR28260:SF1">
    <property type="entry name" value="SPINDLE POLE BODY COMPONENT SPC105"/>
    <property type="match status" value="1"/>
</dbReference>
<dbReference type="EMBL" id="KV429103">
    <property type="protein sequence ID" value="KZT65577.1"/>
    <property type="molecule type" value="Genomic_DNA"/>
</dbReference>
<feature type="compositionally biased region" description="Low complexity" evidence="2">
    <location>
        <begin position="675"/>
        <end position="686"/>
    </location>
</feature>
<dbReference type="GO" id="GO:0034501">
    <property type="term" value="P:protein localization to kinetochore"/>
    <property type="evidence" value="ECO:0007669"/>
    <property type="project" value="TreeGrafter"/>
</dbReference>
<dbReference type="SMART" id="SM00787">
    <property type="entry name" value="Spc7"/>
    <property type="match status" value="1"/>
</dbReference>
<feature type="compositionally biased region" description="Polar residues" evidence="2">
    <location>
        <begin position="376"/>
        <end position="386"/>
    </location>
</feature>
<feature type="compositionally biased region" description="Low complexity" evidence="2">
    <location>
        <begin position="829"/>
        <end position="841"/>
    </location>
</feature>
<organism evidence="4 5">
    <name type="scientific">Daedalea quercina L-15889</name>
    <dbReference type="NCBI Taxonomy" id="1314783"/>
    <lineage>
        <taxon>Eukaryota</taxon>
        <taxon>Fungi</taxon>
        <taxon>Dikarya</taxon>
        <taxon>Basidiomycota</taxon>
        <taxon>Agaricomycotina</taxon>
        <taxon>Agaricomycetes</taxon>
        <taxon>Polyporales</taxon>
        <taxon>Fomitopsis</taxon>
    </lineage>
</organism>
<feature type="domain" description="Spc7 kinetochore protein" evidence="3">
    <location>
        <begin position="875"/>
        <end position="1203"/>
    </location>
</feature>
<feature type="compositionally biased region" description="Pro residues" evidence="2">
    <location>
        <begin position="517"/>
        <end position="535"/>
    </location>
</feature>
<dbReference type="InterPro" id="IPR040850">
    <property type="entry name" value="Knl1_RWD_C"/>
</dbReference>
<keyword evidence="5" id="KW-1185">Reference proteome</keyword>
<feature type="compositionally biased region" description="Low complexity" evidence="2">
    <location>
        <begin position="403"/>
        <end position="416"/>
    </location>
</feature>
<dbReference type="Gene3D" id="1.10.287.1490">
    <property type="match status" value="1"/>
</dbReference>
<dbReference type="GO" id="GO:0007094">
    <property type="term" value="P:mitotic spindle assembly checkpoint signaling"/>
    <property type="evidence" value="ECO:0007669"/>
    <property type="project" value="TreeGrafter"/>
</dbReference>
<feature type="compositionally biased region" description="Low complexity" evidence="2">
    <location>
        <begin position="116"/>
        <end position="128"/>
    </location>
</feature>
<keyword evidence="1" id="KW-0175">Coiled coil</keyword>
<dbReference type="PANTHER" id="PTHR28260">
    <property type="entry name" value="SPINDLE POLE BODY COMPONENT SPC105"/>
    <property type="match status" value="1"/>
</dbReference>
<feature type="compositionally biased region" description="Polar residues" evidence="2">
    <location>
        <begin position="278"/>
        <end position="295"/>
    </location>
</feature>
<feature type="region of interest" description="Disordered" evidence="2">
    <location>
        <begin position="108"/>
        <end position="295"/>
    </location>
</feature>
<feature type="region of interest" description="Disordered" evidence="2">
    <location>
        <begin position="329"/>
        <end position="353"/>
    </location>
</feature>
<feature type="compositionally biased region" description="Low complexity" evidence="2">
    <location>
        <begin position="481"/>
        <end position="507"/>
    </location>
</feature>
<feature type="compositionally biased region" description="Polar residues" evidence="2">
    <location>
        <begin position="635"/>
        <end position="647"/>
    </location>
</feature>
<evidence type="ECO:0000313" key="5">
    <source>
        <dbReference type="Proteomes" id="UP000076727"/>
    </source>
</evidence>
<proteinExistence type="predicted"/>